<feature type="transmembrane region" description="Helical" evidence="2">
    <location>
        <begin position="89"/>
        <end position="107"/>
    </location>
</feature>
<gene>
    <name evidence="3" type="ORF">Mlaev_01334</name>
</gene>
<feature type="transmembrane region" description="Helical" evidence="2">
    <location>
        <begin position="12"/>
        <end position="39"/>
    </location>
</feature>
<comment type="caution">
    <text evidence="3">The sequence shown here is derived from an EMBL/GenBank/DDBJ whole genome shotgun (WGS) entry which is preliminary data.</text>
</comment>
<keyword evidence="2" id="KW-0472">Membrane</keyword>
<dbReference type="EMBL" id="LRAD01000029">
    <property type="protein sequence ID" value="KXZ60681.1"/>
    <property type="molecule type" value="Genomic_DNA"/>
</dbReference>
<organism evidence="3 4">
    <name type="scientific">Microbacterium laevaniformans</name>
    <dbReference type="NCBI Taxonomy" id="36807"/>
    <lineage>
        <taxon>Bacteria</taxon>
        <taxon>Bacillati</taxon>
        <taxon>Actinomycetota</taxon>
        <taxon>Actinomycetes</taxon>
        <taxon>Micrococcales</taxon>
        <taxon>Microbacteriaceae</taxon>
        <taxon>Microbacterium</taxon>
    </lineage>
</organism>
<evidence type="ECO:0000256" key="2">
    <source>
        <dbReference type="SAM" id="Phobius"/>
    </source>
</evidence>
<dbReference type="STRING" id="36807.Mlaev_01334"/>
<evidence type="ECO:0000313" key="3">
    <source>
        <dbReference type="EMBL" id="KXZ60681.1"/>
    </source>
</evidence>
<dbReference type="PATRIC" id="fig|36807.3.peg.1355"/>
<evidence type="ECO:0008006" key="5">
    <source>
        <dbReference type="Google" id="ProtNLM"/>
    </source>
</evidence>
<accession>A0A150HF16</accession>
<feature type="transmembrane region" description="Helical" evidence="2">
    <location>
        <begin position="119"/>
        <end position="136"/>
    </location>
</feature>
<evidence type="ECO:0000256" key="1">
    <source>
        <dbReference type="SAM" id="MobiDB-lite"/>
    </source>
</evidence>
<dbReference type="RefSeq" id="WP_061682832.1">
    <property type="nucleotide sequence ID" value="NZ_LRAD01000029.1"/>
</dbReference>
<name>A0A150HF16_9MICO</name>
<feature type="region of interest" description="Disordered" evidence="1">
    <location>
        <begin position="173"/>
        <end position="231"/>
    </location>
</feature>
<feature type="compositionally biased region" description="Pro residues" evidence="1">
    <location>
        <begin position="181"/>
        <end position="231"/>
    </location>
</feature>
<evidence type="ECO:0000313" key="4">
    <source>
        <dbReference type="Proteomes" id="UP000075357"/>
    </source>
</evidence>
<protein>
    <recommendedName>
        <fullName evidence="5">Large exoprotein</fullName>
    </recommendedName>
</protein>
<feature type="transmembrane region" description="Helical" evidence="2">
    <location>
        <begin position="60"/>
        <end position="83"/>
    </location>
</feature>
<reference evidence="3 4" key="1">
    <citation type="submission" date="2016-01" db="EMBL/GenBank/DDBJ databases">
        <title>Draft genome sequences of Microbacterium laevaniformans LCDC 91-0039 and the type strain of Microbacterium hominis LCDC 84-209.</title>
        <authorList>
            <person name="Bernier A.-M."/>
            <person name="Bernard K."/>
        </authorList>
    </citation>
    <scope>NUCLEOTIDE SEQUENCE [LARGE SCALE GENOMIC DNA]</scope>
    <source>
        <strain evidence="3 4">LCDC 91-0039</strain>
    </source>
</reference>
<dbReference type="Proteomes" id="UP000075357">
    <property type="component" value="Unassembled WGS sequence"/>
</dbReference>
<keyword evidence="2" id="KW-1133">Transmembrane helix</keyword>
<dbReference type="AlphaFoldDB" id="A0A150HF16"/>
<proteinExistence type="predicted"/>
<keyword evidence="4" id="KW-1185">Reference proteome</keyword>
<keyword evidence="2" id="KW-0812">Transmembrane</keyword>
<sequence>MDDYSGGSAAAAAAALIVFAFFIFIFAVIGYVISAFFLMKIFDKAGVQGKWRAWVPIYNFMVFAKLGDVNPWVMLGAILVSGVLNQVPVLGWIIALLPVAVGALAAWRVGLKLQKETPWVILYVLLGLVWLGILAFDKSRWNTNVPPAPWAANGFLADRTVWQGVPVQTSAAPGGYTPPAGYQPPAPPAGYQPPAPPAGYQPPAPPAATEPPAAPESPTTEPPSAPEPPRS</sequence>